<keyword evidence="2" id="KW-0472">Membrane</keyword>
<evidence type="ECO:0000256" key="1">
    <source>
        <dbReference type="SAM" id="MobiDB-lite"/>
    </source>
</evidence>
<keyword evidence="2" id="KW-1133">Transmembrane helix</keyword>
<feature type="compositionally biased region" description="Low complexity" evidence="1">
    <location>
        <begin position="78"/>
        <end position="88"/>
    </location>
</feature>
<name>A0A022QA66_ERYGU</name>
<sequence length="101" mass="11219">MGKYHDTEHPVGAFGWAGRDTSGVLSPFNFSRRFPIVVVLIVKLILRAGVCIFRGAQKVVKDLSRDFNGVRRNAFVLSGSKSPSSESFRSSDDRLFSNAKR</sequence>
<organism evidence="3 4">
    <name type="scientific">Erythranthe guttata</name>
    <name type="common">Yellow monkey flower</name>
    <name type="synonym">Mimulus guttatus</name>
    <dbReference type="NCBI Taxonomy" id="4155"/>
    <lineage>
        <taxon>Eukaryota</taxon>
        <taxon>Viridiplantae</taxon>
        <taxon>Streptophyta</taxon>
        <taxon>Embryophyta</taxon>
        <taxon>Tracheophyta</taxon>
        <taxon>Spermatophyta</taxon>
        <taxon>Magnoliopsida</taxon>
        <taxon>eudicotyledons</taxon>
        <taxon>Gunneridae</taxon>
        <taxon>Pentapetalae</taxon>
        <taxon>asterids</taxon>
        <taxon>lamiids</taxon>
        <taxon>Lamiales</taxon>
        <taxon>Phrymaceae</taxon>
        <taxon>Erythranthe</taxon>
    </lineage>
</organism>
<dbReference type="EMBL" id="KI632139">
    <property type="protein sequence ID" value="EYU24158.1"/>
    <property type="molecule type" value="Genomic_DNA"/>
</dbReference>
<keyword evidence="4" id="KW-1185">Reference proteome</keyword>
<gene>
    <name evidence="3" type="ORF">MIMGU_mgv1a025660mg</name>
</gene>
<evidence type="ECO:0000313" key="3">
    <source>
        <dbReference type="EMBL" id="EYU24158.1"/>
    </source>
</evidence>
<feature type="transmembrane region" description="Helical" evidence="2">
    <location>
        <begin position="34"/>
        <end position="56"/>
    </location>
</feature>
<dbReference type="AlphaFoldDB" id="A0A022QA66"/>
<proteinExistence type="predicted"/>
<accession>A0A022QA66</accession>
<dbReference type="Proteomes" id="UP000030748">
    <property type="component" value="Unassembled WGS sequence"/>
</dbReference>
<feature type="region of interest" description="Disordered" evidence="1">
    <location>
        <begin position="78"/>
        <end position="101"/>
    </location>
</feature>
<keyword evidence="2" id="KW-0812">Transmembrane</keyword>
<evidence type="ECO:0000313" key="4">
    <source>
        <dbReference type="Proteomes" id="UP000030748"/>
    </source>
</evidence>
<evidence type="ECO:0000256" key="2">
    <source>
        <dbReference type="SAM" id="Phobius"/>
    </source>
</evidence>
<protein>
    <submittedName>
        <fullName evidence="3">Uncharacterized protein</fullName>
    </submittedName>
</protein>
<reference evidence="3 4" key="1">
    <citation type="journal article" date="2013" name="Proc. Natl. Acad. Sci. U.S.A.">
        <title>Fine-scale variation in meiotic recombination in Mimulus inferred from population shotgun sequencing.</title>
        <authorList>
            <person name="Hellsten U."/>
            <person name="Wright K.M."/>
            <person name="Jenkins J."/>
            <person name="Shu S."/>
            <person name="Yuan Y."/>
            <person name="Wessler S.R."/>
            <person name="Schmutz J."/>
            <person name="Willis J.H."/>
            <person name="Rokhsar D.S."/>
        </authorList>
    </citation>
    <scope>NUCLEOTIDE SEQUENCE [LARGE SCALE GENOMIC DNA]</scope>
    <source>
        <strain evidence="4">cv. DUN x IM62</strain>
    </source>
</reference>
<dbReference type="STRING" id="4155.A0A022QA66"/>